<evidence type="ECO:0000313" key="2">
    <source>
        <dbReference type="EMBL" id="MBT9315120.1"/>
    </source>
</evidence>
<name>A0A947DE74_9CYAN</name>
<feature type="compositionally biased region" description="Polar residues" evidence="1">
    <location>
        <begin position="425"/>
        <end position="434"/>
    </location>
</feature>
<gene>
    <name evidence="2" type="primary">cas12k</name>
    <name evidence="2" type="ORF">IXB50_06750</name>
</gene>
<dbReference type="AlphaFoldDB" id="A0A947DE74"/>
<feature type="region of interest" description="Disordered" evidence="1">
    <location>
        <begin position="425"/>
        <end position="464"/>
    </location>
</feature>
<dbReference type="EMBL" id="JADOES010000009">
    <property type="protein sequence ID" value="MBT9315120.1"/>
    <property type="molecule type" value="Genomic_DNA"/>
</dbReference>
<keyword evidence="3" id="KW-1185">Reference proteome</keyword>
<dbReference type="RefSeq" id="WP_215608186.1">
    <property type="nucleotide sequence ID" value="NZ_JADOES010000009.1"/>
</dbReference>
<reference evidence="2" key="1">
    <citation type="submission" date="2020-11" db="EMBL/GenBank/DDBJ databases">
        <authorList>
            <person name="Konstantinou D."/>
            <person name="Gkelis S."/>
            <person name="Popin R."/>
            <person name="Fewer D."/>
            <person name="Sivonen K."/>
        </authorList>
    </citation>
    <scope>NUCLEOTIDE SEQUENCE</scope>
    <source>
        <strain evidence="2">TAU-MAC 1115</strain>
    </source>
</reference>
<sequence>MSADYFTIRCALTASQETRRHLWTLMQPYTLLVNDLLELIPQQPEFSQWRQQGYIPNSKAIKPLHDALKHQPAYAHLPGRFHDSAKRLTSEIYASWLASHRKRLAQIIGKQRWIQAVETELELAKVHLVSLDDIRQNAQNALSKARKKLSQQKPKDDSIHLERELLGILLEMHEATKSPLRKRAINHLLVNKLEVPAQEINLRTLQELLEAKKIEVQRLEVQIQSQLPKGRDPTGQRHLQMLLDTVMLPEETNPDEVDEATVEEQLTQQQQMPLWNELPYPVSYSGSGEFYWKQNSDKISVSFKGLSNYEFVVNCDRRQLPIFKQFVADYQTNRSRSQEEQFSGALFTLRSVQLLWLPDKRLKHRNKLNRKKGKPEYTDPWDTHRLYLHCSIDRRALTAEGTEQIQHEEQTAVQQIVSKAIELQNTSNLSPDQSRNLKRKQTQLQRLQNNSPPPRPSQSTYQGNPQLVMGISFSRHEPVTVAVADVSLDQVLETYNTRALLRQGPQKKLWRNGKLKIVSKDDAERYHPNKGQLNTRQPGSETKAKPYRLVNRVQQQYQQDRRLRAKAQQQDRCFHKSSVSKSASNLSLYLNRLIAAKLVELACDRQVATIVVPKLEGIRESVESDIQASATRKYPNDKNRQKQYRKEYRASFHAWPYQELAACIQACARKHGLKVVIAKQLSSVSLVEKSAKMALSQRQVEAA</sequence>
<comment type="caution">
    <text evidence="2">The sequence shown here is derived from an EMBL/GenBank/DDBJ whole genome shotgun (WGS) entry which is preliminary data.</text>
</comment>
<feature type="compositionally biased region" description="Polar residues" evidence="1">
    <location>
        <begin position="531"/>
        <end position="540"/>
    </location>
</feature>
<proteinExistence type="predicted"/>
<accession>A0A947DE74</accession>
<feature type="region of interest" description="Disordered" evidence="1">
    <location>
        <begin position="520"/>
        <end position="546"/>
    </location>
</feature>
<dbReference type="NCBIfam" id="NF038191">
    <property type="entry name" value="V_Cas12k"/>
    <property type="match status" value="1"/>
</dbReference>
<dbReference type="InterPro" id="IPR049868">
    <property type="entry name" value="V_Cas12k"/>
</dbReference>
<evidence type="ECO:0000313" key="3">
    <source>
        <dbReference type="Proteomes" id="UP000717364"/>
    </source>
</evidence>
<protein>
    <submittedName>
        <fullName evidence="2">Type V CRISPR-associated protein Cas12k</fullName>
    </submittedName>
</protein>
<organism evidence="2 3">
    <name type="scientific">Leptothoe spongobia TAU-MAC 1115</name>
    <dbReference type="NCBI Taxonomy" id="1967444"/>
    <lineage>
        <taxon>Bacteria</taxon>
        <taxon>Bacillati</taxon>
        <taxon>Cyanobacteriota</taxon>
        <taxon>Cyanophyceae</taxon>
        <taxon>Nodosilineales</taxon>
        <taxon>Cymatolegaceae</taxon>
        <taxon>Leptothoe</taxon>
        <taxon>Leptothoe spongobia</taxon>
    </lineage>
</organism>
<dbReference type="Proteomes" id="UP000717364">
    <property type="component" value="Unassembled WGS sequence"/>
</dbReference>
<evidence type="ECO:0000256" key="1">
    <source>
        <dbReference type="SAM" id="MobiDB-lite"/>
    </source>
</evidence>
<reference evidence="2" key="2">
    <citation type="journal article" date="2021" name="Mar. Drugs">
        <title>Genome Reduction and Secondary Metabolism of the Marine Sponge-Associated Cyanobacterium Leptothoe.</title>
        <authorList>
            <person name="Konstantinou D."/>
            <person name="Popin R.V."/>
            <person name="Fewer D.P."/>
            <person name="Sivonen K."/>
            <person name="Gkelis S."/>
        </authorList>
    </citation>
    <scope>NUCLEOTIDE SEQUENCE</scope>
    <source>
        <strain evidence="2">TAU-MAC 1115</strain>
    </source>
</reference>